<keyword evidence="6" id="KW-1185">Reference proteome</keyword>
<dbReference type="EC" id="3.2.1.21" evidence="4"/>
<dbReference type="Proteomes" id="UP001230951">
    <property type="component" value="Unassembled WGS sequence"/>
</dbReference>
<protein>
    <submittedName>
        <fullName evidence="4">Beta-glucosidase</fullName>
        <ecNumber evidence="4">3.2.1.21</ecNumber>
    </submittedName>
</protein>
<reference evidence="4 6" key="1">
    <citation type="submission" date="2023-07" db="EMBL/GenBank/DDBJ databases">
        <title>Sorghum-associated microbial communities from plants grown in Nebraska, USA.</title>
        <authorList>
            <person name="Schachtman D."/>
        </authorList>
    </citation>
    <scope>NUCLEOTIDE SEQUENCE</scope>
    <source>
        <strain evidence="4">DS1006</strain>
        <strain evidence="5 6">DS1016</strain>
    </source>
</reference>
<dbReference type="PANTHER" id="PTHR42715:SF10">
    <property type="entry name" value="BETA-GLUCOSIDASE"/>
    <property type="match status" value="1"/>
</dbReference>
<dbReference type="SMART" id="SM01217">
    <property type="entry name" value="Fn3_like"/>
    <property type="match status" value="1"/>
</dbReference>
<dbReference type="SUPFAM" id="SSF56988">
    <property type="entry name" value="Anthrax protective antigen"/>
    <property type="match status" value="1"/>
</dbReference>
<dbReference type="EMBL" id="JAUSTF010000004">
    <property type="protein sequence ID" value="MDQ0180722.1"/>
    <property type="molecule type" value="Genomic_DNA"/>
</dbReference>
<evidence type="ECO:0000313" key="4">
    <source>
        <dbReference type="EMBL" id="MDP9904849.1"/>
    </source>
</evidence>
<dbReference type="InterPro" id="IPR037524">
    <property type="entry name" value="PA14/GLEYA"/>
</dbReference>
<dbReference type="PRINTS" id="PR00133">
    <property type="entry name" value="GLHYDRLASE3"/>
</dbReference>
<dbReference type="InterPro" id="IPR017853">
    <property type="entry name" value="GH"/>
</dbReference>
<name>A0AAW8DE08_9MICC</name>
<dbReference type="Gene3D" id="2.60.40.10">
    <property type="entry name" value="Immunoglobulins"/>
    <property type="match status" value="1"/>
</dbReference>
<dbReference type="InterPro" id="IPR036962">
    <property type="entry name" value="Glyco_hydro_3_N_sf"/>
</dbReference>
<accession>A0AAW8DE08</accession>
<dbReference type="SUPFAM" id="SSF52279">
    <property type="entry name" value="Beta-D-glucan exohydrolase, C-terminal domain"/>
    <property type="match status" value="1"/>
</dbReference>
<evidence type="ECO:0000313" key="5">
    <source>
        <dbReference type="EMBL" id="MDQ0180722.1"/>
    </source>
</evidence>
<dbReference type="InterPro" id="IPR002772">
    <property type="entry name" value="Glyco_hydro_3_C"/>
</dbReference>
<dbReference type="AlphaFoldDB" id="A0AAW8DE08"/>
<gene>
    <name evidence="4" type="ORF">J2S90_001804</name>
    <name evidence="5" type="ORF">J2S93_002149</name>
</gene>
<dbReference type="InterPro" id="IPR026891">
    <property type="entry name" value="Fn3-like"/>
</dbReference>
<dbReference type="Pfam" id="PF00933">
    <property type="entry name" value="Glyco_hydro_3"/>
    <property type="match status" value="1"/>
</dbReference>
<dbReference type="InterPro" id="IPR036881">
    <property type="entry name" value="Glyco_hydro_3_C_sf"/>
</dbReference>
<dbReference type="InterPro" id="IPR013783">
    <property type="entry name" value="Ig-like_fold"/>
</dbReference>
<evidence type="ECO:0000259" key="3">
    <source>
        <dbReference type="PROSITE" id="PS51820"/>
    </source>
</evidence>
<proteinExistence type="inferred from homology"/>
<feature type="domain" description="PA14" evidence="3">
    <location>
        <begin position="419"/>
        <end position="568"/>
    </location>
</feature>
<dbReference type="InterPro" id="IPR001764">
    <property type="entry name" value="Glyco_hydro_3_N"/>
</dbReference>
<dbReference type="Pfam" id="PF01915">
    <property type="entry name" value="Glyco_hydro_3_C"/>
    <property type="match status" value="1"/>
</dbReference>
<dbReference type="SUPFAM" id="SSF51445">
    <property type="entry name" value="(Trans)glycosidases"/>
    <property type="match status" value="1"/>
</dbReference>
<evidence type="ECO:0000313" key="6">
    <source>
        <dbReference type="Proteomes" id="UP001230951"/>
    </source>
</evidence>
<evidence type="ECO:0000256" key="1">
    <source>
        <dbReference type="ARBA" id="ARBA00005336"/>
    </source>
</evidence>
<dbReference type="GO" id="GO:0008422">
    <property type="term" value="F:beta-glucosidase activity"/>
    <property type="evidence" value="ECO:0007669"/>
    <property type="project" value="UniProtKB-EC"/>
</dbReference>
<dbReference type="InterPro" id="IPR050288">
    <property type="entry name" value="Cellulose_deg_GH3"/>
</dbReference>
<dbReference type="Gene3D" id="3.40.50.1700">
    <property type="entry name" value="Glycoside hydrolase family 3 C-terminal domain"/>
    <property type="match status" value="1"/>
</dbReference>
<evidence type="ECO:0000256" key="2">
    <source>
        <dbReference type="ARBA" id="ARBA00022801"/>
    </source>
</evidence>
<dbReference type="Gene3D" id="3.20.20.300">
    <property type="entry name" value="Glycoside hydrolase, family 3, N-terminal domain"/>
    <property type="match status" value="1"/>
</dbReference>
<dbReference type="PROSITE" id="PS51820">
    <property type="entry name" value="PA14"/>
    <property type="match status" value="1"/>
</dbReference>
<evidence type="ECO:0000313" key="7">
    <source>
        <dbReference type="Proteomes" id="UP001242995"/>
    </source>
</evidence>
<dbReference type="Gene3D" id="2.60.120.260">
    <property type="entry name" value="Galactose-binding domain-like"/>
    <property type="match status" value="1"/>
</dbReference>
<dbReference type="Proteomes" id="UP001242995">
    <property type="component" value="Unassembled WGS sequence"/>
</dbReference>
<dbReference type="RefSeq" id="WP_306960759.1">
    <property type="nucleotide sequence ID" value="NZ_JAUSRG010000003.1"/>
</dbReference>
<dbReference type="Pfam" id="PF14310">
    <property type="entry name" value="Fn3-like"/>
    <property type="match status" value="1"/>
</dbReference>
<organism evidence="4 7">
    <name type="scientific">Arthrobacter bambusae</name>
    <dbReference type="NCBI Taxonomy" id="1338426"/>
    <lineage>
        <taxon>Bacteria</taxon>
        <taxon>Bacillati</taxon>
        <taxon>Actinomycetota</taxon>
        <taxon>Actinomycetes</taxon>
        <taxon>Micrococcales</taxon>
        <taxon>Micrococcaceae</taxon>
        <taxon>Arthrobacter</taxon>
    </lineage>
</organism>
<sequence>MSIDTSSPKTDKKATMELLTDQTIDQRLESLLARLSLEEKVRLLTGRDFWTTWPVEKIGLRRMLFSDGPTGVRGEVWDERQPSMNFPSATAISSSWDPAMADRLGAASAVEARRKGVDVVLGPTINLHRSPLGGRHFEAFSEDPVLTAELAAAYVAGVQRNGVGATPKHYVANDAETDRFTVDVKVAERPLRELYLLAFEKAIVDSKAWLVMSAYNSVNGATATENELLEAPLNTEWGFDGVVISDWTAVRSVDSAKHSQDLVMPGPEGPWGSALVLAVKCGTVPEAAVDRKVLRILQLAARVGALEGFEPVAAEPAEREDPVAFAREASVAGTVMVKNDGVLPLAPASVTGVAVIGHNARHARTQGGGSATVVPERIVTPLDGIRAAFRPENVSYTVGAVVQEGIAELPLEQLRNPVTGEPGLRVRFFASTGKELFAEDRRSTALVWFGGDAPIAESSMVQFHTHYTPEETGTIRLGFSTVGHGRIFVDGVLAHEASIEATGTDLGAAFLAPPSASVPVEATAGVPLEVTVELDLAGRIGALGNALAVTIGLEADNTDPEALINDAVAAARAAEVAVVVVGTNSRVESEGYDRTTLELPGLQDRLVRAVAAANPRTVVVVNSGSPVLLPWRDEVAAILIGYFGGQEFGTALADVLTGAAEPGGRLPTTWPATQEDVPVLNTTPDANGELAYTEGIHIGYRAWLKAGAAPAYEFGHGLGYTRWTLDTAEAPAAAVPGAVVPLTVALTNTGTRPGKQVVQVYAERPGSAVDRPVRWLVASAPVWAEPGETRTAVINVPTRLLAYWDNGWTYEPGDYRLRIGTSVTELPLETVLTLGGAA</sequence>
<comment type="caution">
    <text evidence="4">The sequence shown here is derived from an EMBL/GenBank/DDBJ whole genome shotgun (WGS) entry which is preliminary data.</text>
</comment>
<dbReference type="EMBL" id="JAUSRG010000003">
    <property type="protein sequence ID" value="MDP9904849.1"/>
    <property type="molecule type" value="Genomic_DNA"/>
</dbReference>
<comment type="similarity">
    <text evidence="1">Belongs to the glycosyl hydrolase 3 family.</text>
</comment>
<keyword evidence="4" id="KW-0326">Glycosidase</keyword>
<dbReference type="PANTHER" id="PTHR42715">
    <property type="entry name" value="BETA-GLUCOSIDASE"/>
    <property type="match status" value="1"/>
</dbReference>
<keyword evidence="2 4" id="KW-0378">Hydrolase</keyword>
<dbReference type="GO" id="GO:0005975">
    <property type="term" value="P:carbohydrate metabolic process"/>
    <property type="evidence" value="ECO:0007669"/>
    <property type="project" value="InterPro"/>
</dbReference>